<feature type="compositionally biased region" description="Basic and acidic residues" evidence="2">
    <location>
        <begin position="293"/>
        <end position="307"/>
    </location>
</feature>
<feature type="compositionally biased region" description="Basic and acidic residues" evidence="2">
    <location>
        <begin position="114"/>
        <end position="126"/>
    </location>
</feature>
<keyword evidence="1" id="KW-0175">Coiled coil</keyword>
<evidence type="ECO:0000313" key="4">
    <source>
        <dbReference type="Proteomes" id="UP001189429"/>
    </source>
</evidence>
<name>A0ABN9T506_9DINO</name>
<keyword evidence="4" id="KW-1185">Reference proteome</keyword>
<evidence type="ECO:0008006" key="5">
    <source>
        <dbReference type="Google" id="ProtNLM"/>
    </source>
</evidence>
<evidence type="ECO:0000256" key="2">
    <source>
        <dbReference type="SAM" id="MobiDB-lite"/>
    </source>
</evidence>
<dbReference type="EMBL" id="CAUYUJ010014349">
    <property type="protein sequence ID" value="CAK0840116.1"/>
    <property type="molecule type" value="Genomic_DNA"/>
</dbReference>
<feature type="region of interest" description="Disordered" evidence="2">
    <location>
        <begin position="290"/>
        <end position="343"/>
    </location>
</feature>
<feature type="coiled-coil region" evidence="1">
    <location>
        <begin position="191"/>
        <end position="230"/>
    </location>
</feature>
<proteinExistence type="predicted"/>
<comment type="caution">
    <text evidence="3">The sequence shown here is derived from an EMBL/GenBank/DDBJ whole genome shotgun (WGS) entry which is preliminary data.</text>
</comment>
<evidence type="ECO:0000256" key="1">
    <source>
        <dbReference type="SAM" id="Coils"/>
    </source>
</evidence>
<gene>
    <name evidence="3" type="ORF">PCOR1329_LOCUS35621</name>
</gene>
<accession>A0ABN9T506</accession>
<feature type="region of interest" description="Disordered" evidence="2">
    <location>
        <begin position="90"/>
        <end position="126"/>
    </location>
</feature>
<protein>
    <recommendedName>
        <fullName evidence="5">GATA-type domain-containing protein</fullName>
    </recommendedName>
</protein>
<evidence type="ECO:0000313" key="3">
    <source>
        <dbReference type="EMBL" id="CAK0840116.1"/>
    </source>
</evidence>
<feature type="compositionally biased region" description="Acidic residues" evidence="2">
    <location>
        <begin position="326"/>
        <end position="335"/>
    </location>
</feature>
<sequence>MAPPAAGAKGGGSRAARRDKWLCKSCLGRDHKPYVNFADKLCCNSCGLAKSVVYGGPVKPSAPSRPAPWAAGGKAAGSLSAQLLEMQKQVQSLTSQLKQAKAKPPESAAPTAGAEHREGDAGAESTVKKRLDELDGFIKQLAGVDTPEVTKLVEQYKAEQVKLRTQLFQEKPPSQRLKSLGFKITKVEQQIAKQQTARELKQAQLAALQAEIATQDAALAESRKQLLELEGQRAQLVGALPQPPAAAPGTGAGDDESSWTLPKLEQVLLAAEAPPDLQQDVANLVDRMRRHRQAQEQERKAQAEREAAQAQQEQAEEAAARADAAMEADEGDAQVEESVNQATAEELRDFLRESGADIPNAADASEEELRAAVKRIRMAAAKWKVVKKPRTA</sequence>
<dbReference type="Proteomes" id="UP001189429">
    <property type="component" value="Unassembled WGS sequence"/>
</dbReference>
<organism evidence="3 4">
    <name type="scientific">Prorocentrum cordatum</name>
    <dbReference type="NCBI Taxonomy" id="2364126"/>
    <lineage>
        <taxon>Eukaryota</taxon>
        <taxon>Sar</taxon>
        <taxon>Alveolata</taxon>
        <taxon>Dinophyceae</taxon>
        <taxon>Prorocentrales</taxon>
        <taxon>Prorocentraceae</taxon>
        <taxon>Prorocentrum</taxon>
    </lineage>
</organism>
<reference evidence="3" key="1">
    <citation type="submission" date="2023-10" db="EMBL/GenBank/DDBJ databases">
        <authorList>
            <person name="Chen Y."/>
            <person name="Shah S."/>
            <person name="Dougan E. K."/>
            <person name="Thang M."/>
            <person name="Chan C."/>
        </authorList>
    </citation>
    <scope>NUCLEOTIDE SEQUENCE [LARGE SCALE GENOMIC DNA]</scope>
</reference>